<reference evidence="2 3" key="1">
    <citation type="journal article" date="2015" name="Fungal Genet. Biol.">
        <title>Evolution of novel wood decay mechanisms in Agaricales revealed by the genome sequences of Fistulina hepatica and Cylindrobasidium torrendii.</title>
        <authorList>
            <person name="Floudas D."/>
            <person name="Held B.W."/>
            <person name="Riley R."/>
            <person name="Nagy L.G."/>
            <person name="Koehler G."/>
            <person name="Ransdell A.S."/>
            <person name="Younus H."/>
            <person name="Chow J."/>
            <person name="Chiniquy J."/>
            <person name="Lipzen A."/>
            <person name="Tritt A."/>
            <person name="Sun H."/>
            <person name="Haridas S."/>
            <person name="LaButti K."/>
            <person name="Ohm R.A."/>
            <person name="Kues U."/>
            <person name="Blanchette R.A."/>
            <person name="Grigoriev I.V."/>
            <person name="Minto R.E."/>
            <person name="Hibbett D.S."/>
        </authorList>
    </citation>
    <scope>NUCLEOTIDE SEQUENCE [LARGE SCALE GENOMIC DNA]</scope>
    <source>
        <strain evidence="2 3">FP15055 ss-10</strain>
    </source>
</reference>
<feature type="compositionally biased region" description="Low complexity" evidence="1">
    <location>
        <begin position="351"/>
        <end position="384"/>
    </location>
</feature>
<gene>
    <name evidence="2" type="ORF">CYLTODRAFT_423529</name>
</gene>
<evidence type="ECO:0000256" key="1">
    <source>
        <dbReference type="SAM" id="MobiDB-lite"/>
    </source>
</evidence>
<proteinExistence type="predicted"/>
<protein>
    <submittedName>
        <fullName evidence="2">Uncharacterized protein</fullName>
    </submittedName>
</protein>
<dbReference type="SUPFAM" id="SSF69304">
    <property type="entry name" value="Tricorn protease N-terminal domain"/>
    <property type="match status" value="1"/>
</dbReference>
<evidence type="ECO:0000313" key="2">
    <source>
        <dbReference type="EMBL" id="KIY66314.1"/>
    </source>
</evidence>
<keyword evidence="3" id="KW-1185">Reference proteome</keyword>
<dbReference type="EMBL" id="KN880558">
    <property type="protein sequence ID" value="KIY66314.1"/>
    <property type="molecule type" value="Genomic_DNA"/>
</dbReference>
<organism evidence="2 3">
    <name type="scientific">Cylindrobasidium torrendii FP15055 ss-10</name>
    <dbReference type="NCBI Taxonomy" id="1314674"/>
    <lineage>
        <taxon>Eukaryota</taxon>
        <taxon>Fungi</taxon>
        <taxon>Dikarya</taxon>
        <taxon>Basidiomycota</taxon>
        <taxon>Agaricomycotina</taxon>
        <taxon>Agaricomycetes</taxon>
        <taxon>Agaricomycetidae</taxon>
        <taxon>Agaricales</taxon>
        <taxon>Marasmiineae</taxon>
        <taxon>Physalacriaceae</taxon>
        <taxon>Cylindrobasidium</taxon>
    </lineage>
</organism>
<dbReference type="Proteomes" id="UP000054007">
    <property type="component" value="Unassembled WGS sequence"/>
</dbReference>
<dbReference type="AlphaFoldDB" id="A0A0D7B824"/>
<accession>A0A0D7B824</accession>
<evidence type="ECO:0000313" key="3">
    <source>
        <dbReference type="Proteomes" id="UP000054007"/>
    </source>
</evidence>
<feature type="region of interest" description="Disordered" evidence="1">
    <location>
        <begin position="351"/>
        <end position="389"/>
    </location>
</feature>
<dbReference type="STRING" id="1314674.A0A0D7B824"/>
<name>A0A0D7B824_9AGAR</name>
<dbReference type="OrthoDB" id="3356102at2759"/>
<sequence>MNRWSFGDGRHDYLYGSPFSPLASIDYTKTSFFHHTIMLTLVSLLSLASVLSTSAVAKPCLVSDTGFNLYALGFNGKDYNAGTMDSWSSGSPKDITASGRPPFDADNTMCFLSQFFNAVYVVNGDKSNPSDLYILNAGDGSWTKQSTNVGTFGIATSNMILDHDTNLFYAVADDNTAWSLDMGSLTAADSETKTWNELGNLGFTNLPSGYKSTMALAQNHIHFMGIEANSVDIFVIHFSYYQPETQTYGADFPAEHGQAASIFMPDGQGVQQQFAYIPDGGKNVYVLNVESNTTTTLAGPSSQDADARYYATSDALVQLASDGSVNYIPVTGDNVASGSWSSVSALSSVAPTSSSGSSASSTGKGTNTAKGAAATHSGSSSSGSDNNEDGARAQGVAFTGLIASVVLATFGLYAL</sequence>